<dbReference type="PANTHER" id="PTHR32097">
    <property type="entry name" value="CAMP-BINDING PROTEIN 1-RELATED"/>
    <property type="match status" value="1"/>
</dbReference>
<dbReference type="PANTHER" id="PTHR32097:SF17">
    <property type="entry name" value="CAMP-BINDING PROTEIN 1-RELATED"/>
    <property type="match status" value="1"/>
</dbReference>
<dbReference type="KEGG" id="tsy:THSYN_05135"/>
<reference evidence="3 4" key="1">
    <citation type="submission" date="2017-03" db="EMBL/GenBank/DDBJ databases">
        <title>Complete genome sequence of Candidatus 'Thiodictyon syntrophicum' sp. nov. strain Cad16T, a photolithoautotroph purple sulfur bacterium isolated from an alpine meromictic lake.</title>
        <authorList>
            <person name="Luedin S.M."/>
            <person name="Pothier J.F."/>
            <person name="Danza F."/>
            <person name="Storelli N."/>
            <person name="Wittwer M."/>
            <person name="Tonolla M."/>
        </authorList>
    </citation>
    <scope>NUCLEOTIDE SEQUENCE [LARGE SCALE GENOMIC DNA]</scope>
    <source>
        <strain evidence="3 4">Cad16T</strain>
    </source>
</reference>
<organism evidence="3 4">
    <name type="scientific">Candidatus Thiodictyon syntrophicum</name>
    <dbReference type="NCBI Taxonomy" id="1166950"/>
    <lineage>
        <taxon>Bacteria</taxon>
        <taxon>Pseudomonadati</taxon>
        <taxon>Pseudomonadota</taxon>
        <taxon>Gammaproteobacteria</taxon>
        <taxon>Chromatiales</taxon>
        <taxon>Chromatiaceae</taxon>
        <taxon>Thiodictyon</taxon>
    </lineage>
</organism>
<dbReference type="Proteomes" id="UP000232638">
    <property type="component" value="Chromosome"/>
</dbReference>
<accession>A0A2K8UGI3</accession>
<keyword evidence="4" id="KW-1185">Reference proteome</keyword>
<protein>
    <recommendedName>
        <fullName evidence="2">TerD domain-containing protein</fullName>
    </recommendedName>
</protein>
<evidence type="ECO:0000259" key="2">
    <source>
        <dbReference type="Pfam" id="PF02342"/>
    </source>
</evidence>
<evidence type="ECO:0000313" key="3">
    <source>
        <dbReference type="EMBL" id="AUB84655.1"/>
    </source>
</evidence>
<sequence length="186" mass="20095">MVVALTKGMNLSLSRTYPGVERLRIGLGWNERTAAGDAIELDGIVFMTTDNAKVRGDEDLIFYNQVASACRSVSFDGKQGPGEAFSVSLDLVPTAIQHLVIGVTIYEDDARRQDFGQVRGASVCLTDMKTGVELVRFDLPDDQGTETAMILGEIYRRGGEWKFRAVGQGFAGGLRALCGHFGVSVA</sequence>
<dbReference type="Gene3D" id="2.60.60.30">
    <property type="entry name" value="sav2460 like domains"/>
    <property type="match status" value="1"/>
</dbReference>
<dbReference type="Pfam" id="PF02342">
    <property type="entry name" value="TerD"/>
    <property type="match status" value="1"/>
</dbReference>
<dbReference type="InterPro" id="IPR003325">
    <property type="entry name" value="TerD"/>
</dbReference>
<proteinExistence type="predicted"/>
<dbReference type="AlphaFoldDB" id="A0A2K8UGI3"/>
<dbReference type="InterPro" id="IPR051324">
    <property type="entry name" value="Stress/Tellurium_Resist"/>
</dbReference>
<dbReference type="CDD" id="cd06974">
    <property type="entry name" value="TerD_like"/>
    <property type="match status" value="1"/>
</dbReference>
<name>A0A2K8UGI3_9GAMM</name>
<evidence type="ECO:0000313" key="4">
    <source>
        <dbReference type="Proteomes" id="UP000232638"/>
    </source>
</evidence>
<dbReference type="GO" id="GO:0046690">
    <property type="term" value="P:response to tellurium ion"/>
    <property type="evidence" value="ECO:0007669"/>
    <property type="project" value="UniProtKB-KW"/>
</dbReference>
<feature type="domain" description="TerD" evidence="2">
    <location>
        <begin position="1"/>
        <end position="181"/>
    </location>
</feature>
<dbReference type="EMBL" id="CP020370">
    <property type="protein sequence ID" value="AUB84655.1"/>
    <property type="molecule type" value="Genomic_DNA"/>
</dbReference>
<keyword evidence="1" id="KW-0778">Tellurium resistance</keyword>
<evidence type="ECO:0000256" key="1">
    <source>
        <dbReference type="ARBA" id="ARBA00022686"/>
    </source>
</evidence>
<gene>
    <name evidence="3" type="ORF">THSYN_05135</name>
</gene>
<dbReference type="OrthoDB" id="570928at2"/>